<dbReference type="InterPro" id="IPR010978">
    <property type="entry name" value="tRNA-bd_arm"/>
</dbReference>
<dbReference type="SUPFAM" id="SSF55681">
    <property type="entry name" value="Class II aaRS and biotin synthetases"/>
    <property type="match status" value="1"/>
</dbReference>
<dbReference type="GO" id="GO:0005524">
    <property type="term" value="F:ATP binding"/>
    <property type="evidence" value="ECO:0007669"/>
    <property type="project" value="UniProtKB-UniRule"/>
</dbReference>
<dbReference type="Pfam" id="PF01409">
    <property type="entry name" value="tRNA-synt_2d"/>
    <property type="match status" value="1"/>
</dbReference>
<evidence type="ECO:0000256" key="6">
    <source>
        <dbReference type="ARBA" id="ARBA00022723"/>
    </source>
</evidence>
<evidence type="ECO:0000256" key="3">
    <source>
        <dbReference type="ARBA" id="ARBA00011209"/>
    </source>
</evidence>
<protein>
    <recommendedName>
        <fullName evidence="13">Phenylalanine--tRNA ligase alpha subunit</fullName>
        <ecNumber evidence="13">6.1.1.20</ecNumber>
    </recommendedName>
    <alternativeName>
        <fullName evidence="13">Phenylalanyl-tRNA synthetase alpha subunit</fullName>
        <shortName evidence="13">PheRS</shortName>
    </alternativeName>
</protein>
<dbReference type="EC" id="6.1.1.20" evidence="13"/>
<keyword evidence="10 13" id="KW-0648">Protein biosynthesis</keyword>
<sequence length="421" mass="48176">MVGIGAVGFFDLFFVRAFRVFRGLRNSFSSLPSSSVPPWLNPFNLRLPILSKRLYTLMLSSSLKKKSSSLTSTIRNSEGAMSLKQDIELIHSSALQTLETTDLAGLRDLHQEILGKKGRLTETLKSLKDLSVDEKREIGSLANRYREELETRFRERQSELERKAEADRLSTEHFDALRPVARSHGHMHPMSRIQYEVEDLFLQMGFRLMDGPEVETDENNFGNLNFSDDHPARDMQDTFWTEEGFLLRTHTSSVQVRAMQSLKPPFRIVAPGRVYRYEETDASHENTFYQCEGMMVDRNISTAHLIHVMKTFLSAFFEREVTVRLRPGYFPFVEPGFELDIRCLICGGDGCPVCKHSGWVELLPCGLVHPNVLRAGGIDPEEWSGFAFGMGLSRLVMMRHEIEDIRHFLSGNLRFLQQFSG</sequence>
<comment type="cofactor">
    <cofactor evidence="13">
        <name>Mg(2+)</name>
        <dbReference type="ChEBI" id="CHEBI:18420"/>
    </cofactor>
    <text evidence="13">Binds 2 magnesium ions per tetramer.</text>
</comment>
<accession>H2CJY1</accession>
<dbReference type="HOGENOM" id="CLU_025086_0_1_12"/>
<evidence type="ECO:0000259" key="14">
    <source>
        <dbReference type="PROSITE" id="PS50862"/>
    </source>
</evidence>
<evidence type="ECO:0000256" key="12">
    <source>
        <dbReference type="ARBA" id="ARBA00049255"/>
    </source>
</evidence>
<evidence type="ECO:0000256" key="10">
    <source>
        <dbReference type="ARBA" id="ARBA00022917"/>
    </source>
</evidence>
<reference evidence="15 16" key="1">
    <citation type="submission" date="2011-10" db="EMBL/GenBank/DDBJ databases">
        <title>The Improved High-Quality Draft genome of Leptonema illini DSM 21528.</title>
        <authorList>
            <consortium name="US DOE Joint Genome Institute (JGI-PGF)"/>
            <person name="Lucas S."/>
            <person name="Copeland A."/>
            <person name="Lapidus A."/>
            <person name="Glavina del Rio T."/>
            <person name="Dalin E."/>
            <person name="Tice H."/>
            <person name="Bruce D."/>
            <person name="Goodwin L."/>
            <person name="Pitluck S."/>
            <person name="Peters L."/>
            <person name="Mikhailova N."/>
            <person name="Held B."/>
            <person name="Kyrpides N."/>
            <person name="Mavromatis K."/>
            <person name="Ivanova N."/>
            <person name="Markowitz V."/>
            <person name="Cheng J.-F."/>
            <person name="Hugenholtz P."/>
            <person name="Woyke T."/>
            <person name="Wu D."/>
            <person name="Gronow S."/>
            <person name="Wellnitz S."/>
            <person name="Brambilla E.-M."/>
            <person name="Klenk H.-P."/>
            <person name="Eisen J.A."/>
        </authorList>
    </citation>
    <scope>NUCLEOTIDE SEQUENCE [LARGE SCALE GENOMIC DNA]</scope>
    <source>
        <strain evidence="15 16">DSM 21528</strain>
    </source>
</reference>
<evidence type="ECO:0000313" key="15">
    <source>
        <dbReference type="EMBL" id="EHQ05045.1"/>
    </source>
</evidence>
<dbReference type="GO" id="GO:0000049">
    <property type="term" value="F:tRNA binding"/>
    <property type="evidence" value="ECO:0007669"/>
    <property type="project" value="InterPro"/>
</dbReference>
<evidence type="ECO:0000313" key="16">
    <source>
        <dbReference type="Proteomes" id="UP000005737"/>
    </source>
</evidence>
<comment type="subcellular location">
    <subcellularLocation>
        <location evidence="1 13">Cytoplasm</location>
    </subcellularLocation>
</comment>
<dbReference type="InterPro" id="IPR004188">
    <property type="entry name" value="Phe-tRNA_ligase_II_N"/>
</dbReference>
<organism evidence="15 16">
    <name type="scientific">Leptonema illini DSM 21528</name>
    <dbReference type="NCBI Taxonomy" id="929563"/>
    <lineage>
        <taxon>Bacteria</taxon>
        <taxon>Pseudomonadati</taxon>
        <taxon>Spirochaetota</taxon>
        <taxon>Spirochaetia</taxon>
        <taxon>Leptospirales</taxon>
        <taxon>Leptospiraceae</taxon>
        <taxon>Leptonema</taxon>
    </lineage>
</organism>
<evidence type="ECO:0000256" key="7">
    <source>
        <dbReference type="ARBA" id="ARBA00022741"/>
    </source>
</evidence>
<feature type="domain" description="Aminoacyl-transfer RNA synthetases class-II family profile" evidence="14">
    <location>
        <begin position="191"/>
        <end position="398"/>
    </location>
</feature>
<dbReference type="Pfam" id="PF02912">
    <property type="entry name" value="Phe_tRNA-synt_N"/>
    <property type="match status" value="1"/>
</dbReference>
<dbReference type="GO" id="GO:0005737">
    <property type="term" value="C:cytoplasm"/>
    <property type="evidence" value="ECO:0007669"/>
    <property type="project" value="UniProtKB-SubCell"/>
</dbReference>
<dbReference type="GO" id="GO:0004826">
    <property type="term" value="F:phenylalanine-tRNA ligase activity"/>
    <property type="evidence" value="ECO:0007669"/>
    <property type="project" value="UniProtKB-UniRule"/>
</dbReference>
<dbReference type="PANTHER" id="PTHR11538">
    <property type="entry name" value="PHENYLALANYL-TRNA SYNTHETASE"/>
    <property type="match status" value="1"/>
</dbReference>
<comment type="catalytic activity">
    <reaction evidence="12 13">
        <text>tRNA(Phe) + L-phenylalanine + ATP = L-phenylalanyl-tRNA(Phe) + AMP + diphosphate + H(+)</text>
        <dbReference type="Rhea" id="RHEA:19413"/>
        <dbReference type="Rhea" id="RHEA-COMP:9668"/>
        <dbReference type="Rhea" id="RHEA-COMP:9699"/>
        <dbReference type="ChEBI" id="CHEBI:15378"/>
        <dbReference type="ChEBI" id="CHEBI:30616"/>
        <dbReference type="ChEBI" id="CHEBI:33019"/>
        <dbReference type="ChEBI" id="CHEBI:58095"/>
        <dbReference type="ChEBI" id="CHEBI:78442"/>
        <dbReference type="ChEBI" id="CHEBI:78531"/>
        <dbReference type="ChEBI" id="CHEBI:456215"/>
        <dbReference type="EC" id="6.1.1.20"/>
    </reaction>
</comment>
<gene>
    <name evidence="13" type="primary">pheS</name>
    <name evidence="15" type="ORF">Lepil_0338</name>
</gene>
<dbReference type="STRING" id="183.GCA_002009735_02934"/>
<keyword evidence="5 13" id="KW-0436">Ligase</keyword>
<keyword evidence="4 13" id="KW-0963">Cytoplasm</keyword>
<comment type="subunit">
    <text evidence="3 13">Tetramer of two alpha and two beta subunits.</text>
</comment>
<dbReference type="Gene3D" id="3.30.930.10">
    <property type="entry name" value="Bira Bifunctional Protein, Domain 2"/>
    <property type="match status" value="1"/>
</dbReference>
<dbReference type="PROSITE" id="PS50862">
    <property type="entry name" value="AA_TRNA_LIGASE_II"/>
    <property type="match status" value="1"/>
</dbReference>
<evidence type="ECO:0000256" key="9">
    <source>
        <dbReference type="ARBA" id="ARBA00022842"/>
    </source>
</evidence>
<keyword evidence="8 13" id="KW-0067">ATP-binding</keyword>
<dbReference type="Proteomes" id="UP000005737">
    <property type="component" value="Unassembled WGS sequence"/>
</dbReference>
<dbReference type="PANTHER" id="PTHR11538:SF41">
    <property type="entry name" value="PHENYLALANINE--TRNA LIGASE, MITOCHONDRIAL"/>
    <property type="match status" value="1"/>
</dbReference>
<keyword evidence="9 13" id="KW-0460">Magnesium</keyword>
<dbReference type="EMBL" id="JH597773">
    <property type="protein sequence ID" value="EHQ05045.1"/>
    <property type="molecule type" value="Genomic_DNA"/>
</dbReference>
<dbReference type="FunFam" id="3.30.930.10:FF:000089">
    <property type="entry name" value="Phenylalanine--tRNA ligase alpha subunit"/>
    <property type="match status" value="1"/>
</dbReference>
<dbReference type="GO" id="GO:0000287">
    <property type="term" value="F:magnesium ion binding"/>
    <property type="evidence" value="ECO:0007669"/>
    <property type="project" value="UniProtKB-UniRule"/>
</dbReference>
<dbReference type="InterPro" id="IPR045864">
    <property type="entry name" value="aa-tRNA-synth_II/BPL/LPL"/>
</dbReference>
<dbReference type="InterPro" id="IPR002319">
    <property type="entry name" value="Phenylalanyl-tRNA_Synthase"/>
</dbReference>
<dbReference type="InterPro" id="IPR022911">
    <property type="entry name" value="Phe_tRNA_ligase_alpha1_bac"/>
</dbReference>
<dbReference type="InterPro" id="IPR004529">
    <property type="entry name" value="Phe-tRNA-synth_IIc_asu"/>
</dbReference>
<comment type="similarity">
    <text evidence="2 13">Belongs to the class-II aminoacyl-tRNA synthetase family. Phe-tRNA synthetase alpha subunit type 1 subfamily.</text>
</comment>
<proteinExistence type="inferred from homology"/>
<dbReference type="InterPro" id="IPR006195">
    <property type="entry name" value="aa-tRNA-synth_II"/>
</dbReference>
<evidence type="ECO:0000256" key="13">
    <source>
        <dbReference type="HAMAP-Rule" id="MF_00281"/>
    </source>
</evidence>
<name>H2CJY1_9LEPT</name>
<feature type="binding site" evidence="13">
    <location>
        <position position="334"/>
    </location>
    <ligand>
        <name>Mg(2+)</name>
        <dbReference type="ChEBI" id="CHEBI:18420"/>
        <note>shared with beta subunit</note>
    </ligand>
</feature>
<keyword evidence="11 13" id="KW-0030">Aminoacyl-tRNA synthetase</keyword>
<keyword evidence="16" id="KW-1185">Reference proteome</keyword>
<dbReference type="HAMAP" id="MF_00281">
    <property type="entry name" value="Phe_tRNA_synth_alpha1"/>
    <property type="match status" value="1"/>
</dbReference>
<evidence type="ECO:0000256" key="8">
    <source>
        <dbReference type="ARBA" id="ARBA00022840"/>
    </source>
</evidence>
<dbReference type="NCBIfam" id="TIGR00468">
    <property type="entry name" value="pheS"/>
    <property type="match status" value="1"/>
</dbReference>
<dbReference type="CDD" id="cd00496">
    <property type="entry name" value="PheRS_alpha_core"/>
    <property type="match status" value="1"/>
</dbReference>
<evidence type="ECO:0000256" key="2">
    <source>
        <dbReference type="ARBA" id="ARBA00010207"/>
    </source>
</evidence>
<evidence type="ECO:0000256" key="5">
    <source>
        <dbReference type="ARBA" id="ARBA00022598"/>
    </source>
</evidence>
<evidence type="ECO:0000256" key="11">
    <source>
        <dbReference type="ARBA" id="ARBA00023146"/>
    </source>
</evidence>
<dbReference type="GO" id="GO:0006432">
    <property type="term" value="P:phenylalanyl-tRNA aminoacylation"/>
    <property type="evidence" value="ECO:0007669"/>
    <property type="project" value="UniProtKB-UniRule"/>
</dbReference>
<evidence type="ECO:0000256" key="1">
    <source>
        <dbReference type="ARBA" id="ARBA00004496"/>
    </source>
</evidence>
<evidence type="ECO:0000256" key="4">
    <source>
        <dbReference type="ARBA" id="ARBA00022490"/>
    </source>
</evidence>
<keyword evidence="6 13" id="KW-0479">Metal-binding</keyword>
<dbReference type="SUPFAM" id="SSF46589">
    <property type="entry name" value="tRNA-binding arm"/>
    <property type="match status" value="1"/>
</dbReference>
<keyword evidence="7 13" id="KW-0547">Nucleotide-binding</keyword>
<dbReference type="AlphaFoldDB" id="H2CJY1"/>